<proteinExistence type="predicted"/>
<dbReference type="EMBL" id="VOMC01000031">
    <property type="protein sequence ID" value="NVI07218.1"/>
    <property type="molecule type" value="Genomic_DNA"/>
</dbReference>
<evidence type="ECO:0000313" key="3">
    <source>
        <dbReference type="Proteomes" id="UP000821598"/>
    </source>
</evidence>
<comment type="caution">
    <text evidence="2">The sequence shown here is derived from an EMBL/GenBank/DDBJ whole genome shotgun (WGS) entry which is preliminary data.</text>
</comment>
<keyword evidence="1" id="KW-0812">Transmembrane</keyword>
<accession>A0ABX2NSQ9</accession>
<evidence type="ECO:0000313" key="2">
    <source>
        <dbReference type="EMBL" id="NVI07218.1"/>
    </source>
</evidence>
<feature type="transmembrane region" description="Helical" evidence="1">
    <location>
        <begin position="5"/>
        <end position="24"/>
    </location>
</feature>
<feature type="transmembrane region" description="Helical" evidence="1">
    <location>
        <begin position="30"/>
        <end position="54"/>
    </location>
</feature>
<reference evidence="2 3" key="1">
    <citation type="submission" date="2019-08" db="EMBL/GenBank/DDBJ databases">
        <title>Paraburkholderia simonii sp. nov. and P. youngii sp. nov. Brazilian and Mexican Mimosa-associated rhizobia.</title>
        <authorList>
            <person name="Mavima L."/>
            <person name="Beukes C.W."/>
            <person name="Palmer M."/>
            <person name="De Meyer S.E."/>
            <person name="James E.K."/>
            <person name="Maluk M."/>
            <person name="Avontuur J.R."/>
            <person name="Chan W.Y."/>
            <person name="Venter S.N."/>
            <person name="Steenkamp E.T."/>
        </authorList>
    </citation>
    <scope>NUCLEOTIDE SEQUENCE [LARGE SCALE GENOMIC DNA]</scope>
    <source>
        <strain evidence="2 3">JPY454</strain>
    </source>
</reference>
<sequence length="116" mass="13149">MEKCVVFWMLHHLMGFLHLIGVLWNVDANLAGFGSAAIRPFVLAVFMSIFVRIFQCPALYRKSPVNSDSRIPRKCLFRIARTPAPLKHSINPLINQMNGDVKQRVSPASTNTISRR</sequence>
<evidence type="ECO:0000256" key="1">
    <source>
        <dbReference type="SAM" id="Phobius"/>
    </source>
</evidence>
<organism evidence="2 3">
    <name type="scientific">Paraburkholderia youngii</name>
    <dbReference type="NCBI Taxonomy" id="2782701"/>
    <lineage>
        <taxon>Bacteria</taxon>
        <taxon>Pseudomonadati</taxon>
        <taxon>Pseudomonadota</taxon>
        <taxon>Betaproteobacteria</taxon>
        <taxon>Burkholderiales</taxon>
        <taxon>Burkholderiaceae</taxon>
        <taxon>Paraburkholderia</taxon>
    </lineage>
</organism>
<dbReference type="Proteomes" id="UP000821598">
    <property type="component" value="Unassembled WGS sequence"/>
</dbReference>
<keyword evidence="3" id="KW-1185">Reference proteome</keyword>
<keyword evidence="1" id="KW-1133">Transmembrane helix</keyword>
<keyword evidence="1" id="KW-0472">Membrane</keyword>
<dbReference type="RefSeq" id="WP_176368381.1">
    <property type="nucleotide sequence ID" value="NZ_JBNDKW010000002.1"/>
</dbReference>
<name>A0ABX2NSQ9_9BURK</name>
<gene>
    <name evidence="2" type="ORF">FSB64_26350</name>
</gene>
<protein>
    <submittedName>
        <fullName evidence="2">Uncharacterized protein</fullName>
    </submittedName>
</protein>